<dbReference type="SUPFAM" id="SSF54106">
    <property type="entry name" value="LysM domain"/>
    <property type="match status" value="1"/>
</dbReference>
<dbReference type="Pfam" id="PF01551">
    <property type="entry name" value="Peptidase_M23"/>
    <property type="match status" value="1"/>
</dbReference>
<feature type="region of interest" description="Disordered" evidence="1">
    <location>
        <begin position="134"/>
        <end position="210"/>
    </location>
</feature>
<feature type="domain" description="LysM" evidence="2">
    <location>
        <begin position="71"/>
        <end position="115"/>
    </location>
</feature>
<dbReference type="Gene3D" id="3.10.350.10">
    <property type="entry name" value="LysM domain"/>
    <property type="match status" value="1"/>
</dbReference>
<dbReference type="GO" id="GO:0004222">
    <property type="term" value="F:metalloendopeptidase activity"/>
    <property type="evidence" value="ECO:0007669"/>
    <property type="project" value="TreeGrafter"/>
</dbReference>
<feature type="compositionally biased region" description="Polar residues" evidence="1">
    <location>
        <begin position="177"/>
        <end position="191"/>
    </location>
</feature>
<proteinExistence type="predicted"/>
<sequence>MDFFLPVRENTATDKREPELMTTLRRGLLVLVLFICCITTTGCKRNSGGRTSRLPDVIRESDRDRRNNRALYHSLVRGESLWRLSQMYDVEVVVLKKVNRISANQILNIGQEILIPGSPNVLLARKQKYLRDNKIKSGQVGGTRTGAAPGGTSQTRQPSKRKPTKRPPTKRKPTKYNGKSSGTIGTGTADTGNKETSRTGPVKIPPPPVKPFFVKPMQNCRVVTAYGKGEGVFTNGIILFTPDHEQVMAAAPGTVEYSGNVDKLGEVVILSHQMNFFSLYANVSRPLVVPGEKVQAGEPVAVGSSWNDTSGKSGYRAYFEIRSGDSPVDPELLMK</sequence>
<dbReference type="PROSITE" id="PS51782">
    <property type="entry name" value="LYSM"/>
    <property type="match status" value="1"/>
</dbReference>
<dbReference type="InterPro" id="IPR016047">
    <property type="entry name" value="M23ase_b-sheet_dom"/>
</dbReference>
<dbReference type="SUPFAM" id="SSF51261">
    <property type="entry name" value="Duplicated hybrid motif"/>
    <property type="match status" value="1"/>
</dbReference>
<dbReference type="PANTHER" id="PTHR21666:SF270">
    <property type="entry name" value="MUREIN HYDROLASE ACTIVATOR ENVC"/>
    <property type="match status" value="1"/>
</dbReference>
<dbReference type="Pfam" id="PF01476">
    <property type="entry name" value="LysM"/>
    <property type="match status" value="1"/>
</dbReference>
<dbReference type="Gene3D" id="2.70.70.10">
    <property type="entry name" value="Glucose Permease (Domain IIA)"/>
    <property type="match status" value="1"/>
</dbReference>
<accession>A0A2N1PJW0</accession>
<dbReference type="Proteomes" id="UP000233256">
    <property type="component" value="Unassembled WGS sequence"/>
</dbReference>
<organism evidence="3 4">
    <name type="scientific">Candidatus Wallbacteria bacterium HGW-Wallbacteria-1</name>
    <dbReference type="NCBI Taxonomy" id="2013854"/>
    <lineage>
        <taxon>Bacteria</taxon>
        <taxon>Candidatus Walliibacteriota</taxon>
    </lineage>
</organism>
<dbReference type="InterPro" id="IPR050570">
    <property type="entry name" value="Cell_wall_metabolism_enzyme"/>
</dbReference>
<protein>
    <recommendedName>
        <fullName evidence="2">LysM domain-containing protein</fullName>
    </recommendedName>
</protein>
<dbReference type="InterPro" id="IPR018392">
    <property type="entry name" value="LysM"/>
</dbReference>
<dbReference type="InterPro" id="IPR036779">
    <property type="entry name" value="LysM_dom_sf"/>
</dbReference>
<gene>
    <name evidence="3" type="ORF">CVV64_18030</name>
</gene>
<feature type="compositionally biased region" description="Basic residues" evidence="1">
    <location>
        <begin position="158"/>
        <end position="174"/>
    </location>
</feature>
<dbReference type="CDD" id="cd12797">
    <property type="entry name" value="M23_peptidase"/>
    <property type="match status" value="1"/>
</dbReference>
<dbReference type="AlphaFoldDB" id="A0A2N1PJW0"/>
<name>A0A2N1PJW0_9BACT</name>
<dbReference type="InterPro" id="IPR011055">
    <property type="entry name" value="Dup_hybrid_motif"/>
</dbReference>
<evidence type="ECO:0000313" key="3">
    <source>
        <dbReference type="EMBL" id="PKK88638.1"/>
    </source>
</evidence>
<comment type="caution">
    <text evidence="3">The sequence shown here is derived from an EMBL/GenBank/DDBJ whole genome shotgun (WGS) entry which is preliminary data.</text>
</comment>
<dbReference type="CDD" id="cd00118">
    <property type="entry name" value="LysM"/>
    <property type="match status" value="1"/>
</dbReference>
<dbReference type="SMART" id="SM00257">
    <property type="entry name" value="LysM"/>
    <property type="match status" value="1"/>
</dbReference>
<evidence type="ECO:0000313" key="4">
    <source>
        <dbReference type="Proteomes" id="UP000233256"/>
    </source>
</evidence>
<dbReference type="PANTHER" id="PTHR21666">
    <property type="entry name" value="PEPTIDASE-RELATED"/>
    <property type="match status" value="1"/>
</dbReference>
<evidence type="ECO:0000256" key="1">
    <source>
        <dbReference type="SAM" id="MobiDB-lite"/>
    </source>
</evidence>
<evidence type="ECO:0000259" key="2">
    <source>
        <dbReference type="PROSITE" id="PS51782"/>
    </source>
</evidence>
<dbReference type="EMBL" id="PGXC01000039">
    <property type="protein sequence ID" value="PKK88638.1"/>
    <property type="molecule type" value="Genomic_DNA"/>
</dbReference>
<reference evidence="3 4" key="1">
    <citation type="journal article" date="2017" name="ISME J.">
        <title>Potential for microbial H2 and metal transformations associated with novel bacteria and archaea in deep terrestrial subsurface sediments.</title>
        <authorList>
            <person name="Hernsdorf A.W."/>
            <person name="Amano Y."/>
            <person name="Miyakawa K."/>
            <person name="Ise K."/>
            <person name="Suzuki Y."/>
            <person name="Anantharaman K."/>
            <person name="Probst A."/>
            <person name="Burstein D."/>
            <person name="Thomas B.C."/>
            <person name="Banfield J.F."/>
        </authorList>
    </citation>
    <scope>NUCLEOTIDE SEQUENCE [LARGE SCALE GENOMIC DNA]</scope>
    <source>
        <strain evidence="3">HGW-Wallbacteria-1</strain>
    </source>
</reference>